<dbReference type="AlphaFoldDB" id="A0A917V4U2"/>
<evidence type="ECO:0000313" key="4">
    <source>
        <dbReference type="Proteomes" id="UP000600449"/>
    </source>
</evidence>
<dbReference type="PANTHER" id="PTHR11138">
    <property type="entry name" value="METHIONYL-TRNA FORMYLTRANSFERASE"/>
    <property type="match status" value="1"/>
</dbReference>
<protein>
    <recommendedName>
        <fullName evidence="5">Methionyl-tRNA formyltransferase</fullName>
    </recommendedName>
</protein>
<proteinExistence type="predicted"/>
<accession>A0A917V4U2</accession>
<dbReference type="InterPro" id="IPR005793">
    <property type="entry name" value="Formyl_trans_C"/>
</dbReference>
<dbReference type="GO" id="GO:0005829">
    <property type="term" value="C:cytosol"/>
    <property type="evidence" value="ECO:0007669"/>
    <property type="project" value="TreeGrafter"/>
</dbReference>
<name>A0A917V4U2_9HYPH</name>
<sequence>MRFAFAGIDFLADAFHGFVAQGWEPVKLFTRPCDGVHDVNVAIVGEAARRKLPIQMSRIRAADVAALKDLGCDALVVAGYPWRIPDWTGSVAYALNFHPSPLPEGRGPYPLYRVVLDGLDSWGMSAHVLDAEFDTGPILAREIFPVSPQERHETLLARCQMATGRLARAIAADIEGAFARAEPQGEGSYFPRASDADRTLDFTRPIEALMRQVRAFGPIETMAKVGPSEIHVGEAYAIEAAHDHEPGRVVHQYRRVLTIAAKDGYVVITRWSPVSLTAAQYFGR</sequence>
<comment type="caution">
    <text evidence="3">The sequence shown here is derived from an EMBL/GenBank/DDBJ whole genome shotgun (WGS) entry which is preliminary data.</text>
</comment>
<dbReference type="PANTHER" id="PTHR11138:SF5">
    <property type="entry name" value="METHIONYL-TRNA FORMYLTRANSFERASE, MITOCHONDRIAL"/>
    <property type="match status" value="1"/>
</dbReference>
<gene>
    <name evidence="3" type="ORF">GCM10011322_24620</name>
</gene>
<evidence type="ECO:0000259" key="2">
    <source>
        <dbReference type="Pfam" id="PF02911"/>
    </source>
</evidence>
<feature type="domain" description="Formyl transferase C-terminal" evidence="2">
    <location>
        <begin position="195"/>
        <end position="271"/>
    </location>
</feature>
<dbReference type="RefSeq" id="WP_188913308.1">
    <property type="nucleotide sequence ID" value="NZ_BMMF01000006.1"/>
</dbReference>
<keyword evidence="4" id="KW-1185">Reference proteome</keyword>
<reference evidence="3 4" key="1">
    <citation type="journal article" date="2014" name="Int. J. Syst. Evol. Microbiol.">
        <title>Complete genome sequence of Corynebacterium casei LMG S-19264T (=DSM 44701T), isolated from a smear-ripened cheese.</title>
        <authorList>
            <consortium name="US DOE Joint Genome Institute (JGI-PGF)"/>
            <person name="Walter F."/>
            <person name="Albersmeier A."/>
            <person name="Kalinowski J."/>
            <person name="Ruckert C."/>
        </authorList>
    </citation>
    <scope>NUCLEOTIDE SEQUENCE [LARGE SCALE GENOMIC DNA]</scope>
    <source>
        <strain evidence="3 4">CGMCC 1.9161</strain>
    </source>
</reference>
<dbReference type="GO" id="GO:0004479">
    <property type="term" value="F:methionyl-tRNA formyltransferase activity"/>
    <property type="evidence" value="ECO:0007669"/>
    <property type="project" value="TreeGrafter"/>
</dbReference>
<evidence type="ECO:0000313" key="3">
    <source>
        <dbReference type="EMBL" id="GGK36694.1"/>
    </source>
</evidence>
<dbReference type="SUPFAM" id="SSF50486">
    <property type="entry name" value="FMT C-terminal domain-like"/>
    <property type="match status" value="1"/>
</dbReference>
<dbReference type="Pfam" id="PF02911">
    <property type="entry name" value="Formyl_trans_C"/>
    <property type="match status" value="1"/>
</dbReference>
<dbReference type="Proteomes" id="UP000600449">
    <property type="component" value="Unassembled WGS sequence"/>
</dbReference>
<dbReference type="EMBL" id="BMMF01000006">
    <property type="protein sequence ID" value="GGK36694.1"/>
    <property type="molecule type" value="Genomic_DNA"/>
</dbReference>
<dbReference type="InterPro" id="IPR002376">
    <property type="entry name" value="Formyl_transf_N"/>
</dbReference>
<dbReference type="Pfam" id="PF00551">
    <property type="entry name" value="Formyl_trans_N"/>
    <property type="match status" value="1"/>
</dbReference>
<evidence type="ECO:0008006" key="5">
    <source>
        <dbReference type="Google" id="ProtNLM"/>
    </source>
</evidence>
<dbReference type="Gene3D" id="3.40.50.12230">
    <property type="match status" value="1"/>
</dbReference>
<evidence type="ECO:0000259" key="1">
    <source>
        <dbReference type="Pfam" id="PF00551"/>
    </source>
</evidence>
<organism evidence="3 4">
    <name type="scientific">Salinarimonas ramus</name>
    <dbReference type="NCBI Taxonomy" id="690164"/>
    <lineage>
        <taxon>Bacteria</taxon>
        <taxon>Pseudomonadati</taxon>
        <taxon>Pseudomonadota</taxon>
        <taxon>Alphaproteobacteria</taxon>
        <taxon>Hyphomicrobiales</taxon>
        <taxon>Salinarimonadaceae</taxon>
        <taxon>Salinarimonas</taxon>
    </lineage>
</organism>
<dbReference type="SUPFAM" id="SSF53328">
    <property type="entry name" value="Formyltransferase"/>
    <property type="match status" value="1"/>
</dbReference>
<feature type="domain" description="Formyl transferase N-terminal" evidence="1">
    <location>
        <begin position="62"/>
        <end position="162"/>
    </location>
</feature>
<dbReference type="InterPro" id="IPR011034">
    <property type="entry name" value="Formyl_transferase-like_C_sf"/>
</dbReference>
<dbReference type="InterPro" id="IPR036477">
    <property type="entry name" value="Formyl_transf_N_sf"/>
</dbReference>